<dbReference type="Proteomes" id="UP000805704">
    <property type="component" value="Chromosome 9"/>
</dbReference>
<gene>
    <name evidence="1" type="primary">ERVW-1</name>
    <name evidence="1" type="ORF">GBF38_001870</name>
</gene>
<evidence type="ECO:0000313" key="1">
    <source>
        <dbReference type="EMBL" id="KAG7999822.1"/>
    </source>
</evidence>
<accession>A0ACB7ECS1</accession>
<keyword evidence="2" id="KW-1185">Reference proteome</keyword>
<organism evidence="1 2">
    <name type="scientific">Nibea albiflora</name>
    <name type="common">Yellow drum</name>
    <name type="synonym">Corvina albiflora</name>
    <dbReference type="NCBI Taxonomy" id="240163"/>
    <lineage>
        <taxon>Eukaryota</taxon>
        <taxon>Metazoa</taxon>
        <taxon>Chordata</taxon>
        <taxon>Craniata</taxon>
        <taxon>Vertebrata</taxon>
        <taxon>Euteleostomi</taxon>
        <taxon>Actinopterygii</taxon>
        <taxon>Neopterygii</taxon>
        <taxon>Teleostei</taxon>
        <taxon>Neoteleostei</taxon>
        <taxon>Acanthomorphata</taxon>
        <taxon>Eupercaria</taxon>
        <taxon>Sciaenidae</taxon>
        <taxon>Nibea</taxon>
    </lineage>
</organism>
<evidence type="ECO:0000313" key="2">
    <source>
        <dbReference type="Proteomes" id="UP000805704"/>
    </source>
</evidence>
<name>A0ACB7ECS1_NIBAL</name>
<dbReference type="EMBL" id="CM024797">
    <property type="protein sequence ID" value="KAG7999822.1"/>
    <property type="molecule type" value="Genomic_DNA"/>
</dbReference>
<proteinExistence type="predicted"/>
<protein>
    <submittedName>
        <fullName evidence="1">Syncytin-1</fullName>
    </submittedName>
</protein>
<reference evidence="1" key="1">
    <citation type="submission" date="2020-04" db="EMBL/GenBank/DDBJ databases">
        <title>A chromosome-scale assembly and high-density genetic map of the yellow drum (Nibea albiflora) genome.</title>
        <authorList>
            <person name="Xu D."/>
            <person name="Zhang W."/>
            <person name="Chen R."/>
            <person name="Tan P."/>
            <person name="Wang L."/>
            <person name="Song H."/>
            <person name="Tian L."/>
            <person name="Zhu Q."/>
            <person name="Wang B."/>
        </authorList>
    </citation>
    <scope>NUCLEOTIDE SEQUENCE</scope>
    <source>
        <strain evidence="1">ZJHYS-2018</strain>
    </source>
</reference>
<comment type="caution">
    <text evidence="1">The sequence shown here is derived from an EMBL/GenBank/DDBJ whole genome shotgun (WGS) entry which is preliminary data.</text>
</comment>
<sequence>MTKLTKQASPKKCTTLARLFPPIDNNTEGSLSFSPKSANGSYVCFKFNTARCHINHATPPRNITLGKVHPSWCNHTRSGEEIGTWARAGLYYYCGGGTLRTRIIAHSFGTCAMVRLRAPLTLIGRQLTPLGTKMIGKRSHQRPKRKTSFDLSVNSPTYIDAIGVPRGVPNEYKLADQVAAGFENLPIIGALFPVTPNKNVDRINYVHYNVLRLANLTRDAIEGLAEQLGPTSLMAVQNRMALDMLLAEKGGVCAMFGEVCCTYVPNNTAPDGSVTRALDGLRTLSRNMHEDSGLGNPWDDWWTGKFGQWKDLVMSCMISAATFLAIMVTCGCCCIPCIRSLSVRLISTAIEGRPQVVMSLLEVREQENEELAQE</sequence>